<dbReference type="Proteomes" id="UP001237642">
    <property type="component" value="Unassembled WGS sequence"/>
</dbReference>
<dbReference type="InterPro" id="IPR003871">
    <property type="entry name" value="RFA1B/D_OB_1st"/>
</dbReference>
<dbReference type="Gene3D" id="2.40.50.140">
    <property type="entry name" value="Nucleic acid-binding proteins"/>
    <property type="match status" value="1"/>
</dbReference>
<name>A0AAD8IRD7_9APIA</name>
<dbReference type="PANTHER" id="PTHR47165">
    <property type="entry name" value="OS03G0429900 PROTEIN"/>
    <property type="match status" value="1"/>
</dbReference>
<feature type="domain" description="Replication protein A 70 kDa DNA-binding subunit B/D first OB fold" evidence="1">
    <location>
        <begin position="15"/>
        <end position="116"/>
    </location>
</feature>
<dbReference type="Pfam" id="PF02721">
    <property type="entry name" value="DUF223"/>
    <property type="match status" value="1"/>
</dbReference>
<dbReference type="SUPFAM" id="SSF50249">
    <property type="entry name" value="Nucleic acid-binding proteins"/>
    <property type="match status" value="1"/>
</dbReference>
<reference evidence="2" key="1">
    <citation type="submission" date="2023-02" db="EMBL/GenBank/DDBJ databases">
        <title>Genome of toxic invasive species Heracleum sosnowskyi carries increased number of genes despite the absence of recent whole-genome duplications.</title>
        <authorList>
            <person name="Schelkunov M."/>
            <person name="Shtratnikova V."/>
            <person name="Makarenko M."/>
            <person name="Klepikova A."/>
            <person name="Omelchenko D."/>
            <person name="Novikova G."/>
            <person name="Obukhova E."/>
            <person name="Bogdanov V."/>
            <person name="Penin A."/>
            <person name="Logacheva M."/>
        </authorList>
    </citation>
    <scope>NUCLEOTIDE SEQUENCE</scope>
    <source>
        <strain evidence="2">Hsosn_3</strain>
        <tissue evidence="2">Leaf</tissue>
    </source>
</reference>
<organism evidence="2 3">
    <name type="scientific">Heracleum sosnowskyi</name>
    <dbReference type="NCBI Taxonomy" id="360622"/>
    <lineage>
        <taxon>Eukaryota</taxon>
        <taxon>Viridiplantae</taxon>
        <taxon>Streptophyta</taxon>
        <taxon>Embryophyta</taxon>
        <taxon>Tracheophyta</taxon>
        <taxon>Spermatophyta</taxon>
        <taxon>Magnoliopsida</taxon>
        <taxon>eudicotyledons</taxon>
        <taxon>Gunneridae</taxon>
        <taxon>Pentapetalae</taxon>
        <taxon>asterids</taxon>
        <taxon>campanulids</taxon>
        <taxon>Apiales</taxon>
        <taxon>Apiaceae</taxon>
        <taxon>Apioideae</taxon>
        <taxon>apioid superclade</taxon>
        <taxon>Tordylieae</taxon>
        <taxon>Tordyliinae</taxon>
        <taxon>Heracleum</taxon>
    </lineage>
</organism>
<keyword evidence="3" id="KW-1185">Reference proteome</keyword>
<proteinExistence type="predicted"/>
<dbReference type="PANTHER" id="PTHR47165:SF4">
    <property type="entry name" value="OS03G0429900 PROTEIN"/>
    <property type="match status" value="1"/>
</dbReference>
<comment type="caution">
    <text evidence="2">The sequence shown here is derived from an EMBL/GenBank/DDBJ whole genome shotgun (WGS) entry which is preliminary data.</text>
</comment>
<accession>A0AAD8IRD7</accession>
<dbReference type="InterPro" id="IPR012340">
    <property type="entry name" value="NA-bd_OB-fold"/>
</dbReference>
<evidence type="ECO:0000259" key="1">
    <source>
        <dbReference type="Pfam" id="PF02721"/>
    </source>
</evidence>
<protein>
    <recommendedName>
        <fullName evidence="1">Replication protein A 70 kDa DNA-binding subunit B/D first OB fold domain-containing protein</fullName>
    </recommendedName>
</protein>
<dbReference type="AlphaFoldDB" id="A0AAD8IRD7"/>
<gene>
    <name evidence="2" type="ORF">POM88_016823</name>
</gene>
<evidence type="ECO:0000313" key="2">
    <source>
        <dbReference type="EMBL" id="KAK1388645.1"/>
    </source>
</evidence>
<dbReference type="EMBL" id="JAUIZM010000004">
    <property type="protein sequence ID" value="KAK1388645.1"/>
    <property type="molecule type" value="Genomic_DNA"/>
</dbReference>
<reference evidence="2" key="2">
    <citation type="submission" date="2023-05" db="EMBL/GenBank/DDBJ databases">
        <authorList>
            <person name="Schelkunov M.I."/>
        </authorList>
    </citation>
    <scope>NUCLEOTIDE SEQUENCE</scope>
    <source>
        <strain evidence="2">Hsosn_3</strain>
        <tissue evidence="2">Leaf</tissue>
    </source>
</reference>
<sequence length="314" mass="35776">MDLKKPGYSPPATMMFSQLHPGINEATIVVRVTRAWKGVSAYDSTEMVANFILLDEEDGQVHAVTSPEQMHTIWPKLCEDLLYYITNFTFATFVMKWKPVQSDRVLLLNRETKIENCCKGNNISNLKFDLQMLATIIAHPKSVDILIDVCGVLLNIDDKQSTTNDIDKLHITIMDNRPMETFMADATGCTGEFIIQPREIAQLIGVSPLQLVCATKDQVQRKPQENNWADTTNLKKERQNNKYNIGVKEVLAATYYLISTFSIAFEQHFIQWRDLVLPKGLIRSNREFQILSSMARYVCCQIGTIFYSLLLPSL</sequence>
<evidence type="ECO:0000313" key="3">
    <source>
        <dbReference type="Proteomes" id="UP001237642"/>
    </source>
</evidence>